<reference evidence="13" key="1">
    <citation type="journal article" date="2012" name="Mol. Plant Microbe Interact.">
        <title>A highly conserved effector in Fusarium oxysporum is required for full virulence on Arabidopsis.</title>
        <authorList>
            <person name="Thatcher L.F."/>
            <person name="Gardiner D.M."/>
            <person name="Kazan K."/>
            <person name="Manners J."/>
        </authorList>
    </citation>
    <scope>NUCLEOTIDE SEQUENCE [LARGE SCALE GENOMIC DNA]</scope>
    <source>
        <strain evidence="13">Fo5176</strain>
    </source>
</reference>
<dbReference type="OrthoDB" id="1926878at2759"/>
<dbReference type="GO" id="GO:0046872">
    <property type="term" value="F:metal ion binding"/>
    <property type="evidence" value="ECO:0007669"/>
    <property type="project" value="UniProtKB-KW"/>
</dbReference>
<protein>
    <recommendedName>
        <fullName evidence="10">Origin recognition complex subunit 1</fullName>
    </recommendedName>
</protein>
<dbReference type="InterPro" id="IPR001025">
    <property type="entry name" value="BAH_dom"/>
</dbReference>
<evidence type="ECO:0000256" key="7">
    <source>
        <dbReference type="ARBA" id="ARBA00022842"/>
    </source>
</evidence>
<dbReference type="InterPro" id="IPR054425">
    <property type="entry name" value="Cdc6_ORC1-like_ATPase_lid"/>
</dbReference>
<evidence type="ECO:0000256" key="9">
    <source>
        <dbReference type="ARBA" id="ARBA00023242"/>
    </source>
</evidence>
<evidence type="ECO:0000256" key="8">
    <source>
        <dbReference type="ARBA" id="ARBA00023125"/>
    </source>
</evidence>
<dbReference type="GO" id="GO:0033314">
    <property type="term" value="P:mitotic DNA replication checkpoint signaling"/>
    <property type="evidence" value="ECO:0007669"/>
    <property type="project" value="TreeGrafter"/>
</dbReference>
<dbReference type="InterPro" id="IPR050311">
    <property type="entry name" value="ORC1/CDC6"/>
</dbReference>
<dbReference type="GO" id="GO:0005664">
    <property type="term" value="C:nuclear origin of replication recognition complex"/>
    <property type="evidence" value="ECO:0007669"/>
    <property type="project" value="TreeGrafter"/>
</dbReference>
<comment type="function">
    <text evidence="10">Component of the origin recognition complex (ORC) that binds origins of replication. DNA-binding is ATP-dependent, however specific DNA sequences that define origins of replication have not been identified so far. ORC is required to assemble the pre-replication complex necessary to initiate DNA replication.</text>
</comment>
<dbReference type="GO" id="GO:0005524">
    <property type="term" value="F:ATP binding"/>
    <property type="evidence" value="ECO:0007669"/>
    <property type="project" value="UniProtKB-KW"/>
</dbReference>
<gene>
    <name evidence="13" type="ORF">FOXB_00265</name>
</gene>
<keyword evidence="3 10" id="KW-0235">DNA replication</keyword>
<dbReference type="InterPro" id="IPR048867">
    <property type="entry name" value="WHD_ORC1"/>
</dbReference>
<evidence type="ECO:0000259" key="12">
    <source>
        <dbReference type="PROSITE" id="PS51038"/>
    </source>
</evidence>
<comment type="similarity">
    <text evidence="2 10">Belongs to the ORC1 family.</text>
</comment>
<comment type="caution">
    <text evidence="13">The sequence shown here is derived from an EMBL/GenBank/DDBJ whole genome shotgun (WGS) entry which is preliminary data.</text>
</comment>
<keyword evidence="8 10" id="KW-0238">DNA-binding</keyword>
<evidence type="ECO:0000256" key="10">
    <source>
        <dbReference type="RuleBase" id="RU365058"/>
    </source>
</evidence>
<dbReference type="GO" id="GO:0006270">
    <property type="term" value="P:DNA replication initiation"/>
    <property type="evidence" value="ECO:0007669"/>
    <property type="project" value="TreeGrafter"/>
</dbReference>
<dbReference type="InterPro" id="IPR003959">
    <property type="entry name" value="ATPase_AAA_core"/>
</dbReference>
<dbReference type="PANTHER" id="PTHR10763:SF23">
    <property type="entry name" value="ORIGIN RECOGNITION COMPLEX SUBUNIT 1"/>
    <property type="match status" value="1"/>
</dbReference>
<dbReference type="GO" id="GO:0003688">
    <property type="term" value="F:DNA replication origin binding"/>
    <property type="evidence" value="ECO:0007669"/>
    <property type="project" value="TreeGrafter"/>
</dbReference>
<keyword evidence="5 10" id="KW-0547">Nucleotide-binding</keyword>
<keyword evidence="6 10" id="KW-0067">ATP-binding</keyword>
<evidence type="ECO:0000256" key="6">
    <source>
        <dbReference type="ARBA" id="ARBA00022840"/>
    </source>
</evidence>
<evidence type="ECO:0000256" key="3">
    <source>
        <dbReference type="ARBA" id="ARBA00022705"/>
    </source>
</evidence>
<dbReference type="Pfam" id="PF22606">
    <property type="entry name" value="Cdc6-ORC-like_ATPase_lid"/>
    <property type="match status" value="1"/>
</dbReference>
<keyword evidence="7" id="KW-0460">Magnesium</keyword>
<feature type="region of interest" description="Disordered" evidence="11">
    <location>
        <begin position="166"/>
        <end position="203"/>
    </location>
</feature>
<dbReference type="PROSITE" id="PS51038">
    <property type="entry name" value="BAH"/>
    <property type="match status" value="1"/>
</dbReference>
<dbReference type="GO" id="GO:0003682">
    <property type="term" value="F:chromatin binding"/>
    <property type="evidence" value="ECO:0007669"/>
    <property type="project" value="InterPro"/>
</dbReference>
<comment type="subunit">
    <text evidence="10">ORC is composed of six subunits.</text>
</comment>
<sequence>MAPINSEENTKRQLSKIPHDLSDDELADAEPSWQWIYNSTPTTERSDGTQSDRKRRKVTGDRIVGARIGQFECRIGDTVMLKADGSNEAWIALICEFVEDDGEGEKAANFMWFSSEKEIRSRDKKRSDYYPNELYISPSWDINPLASINGKAKIMSQDGFLAKYPQGKVPRNDPDFGRGSVAATPTSRRSQATPGSRVKRSASKRLEFTPLATRKLSPSQVESSPFQIARSRLHVSSVPASLPCREGEFSLVYSHLEAAISDGTGKTATVREVVSRLEEAVGSDELDDFIFVEINGMKITDPHQSYTLLWEALKGERASPAQALDHLEREFSNPSPRRIPCVVLMDELDQLVTKNQAVMYNFFNWPTLRHSRLIVLAVANTMDLPERTLSNKISSRLGLTRITFPGYNHEQLMKIIQSRLEGVPGNIVDPDAIQFASRKVAAVSGDARRALDICRRAVELAEADAPSDPATPSKRDSQTQPKGSGRVTIATIKKAINEATTNPIQQHLRSLPLMSKLVMAALLLRIRRTGLAETTFGDTLDEIHRACLRAPAALPGVAAVLNNGLKGTQMGSQRPMTRPGHIHTAALELVAAGLINLEAQRAERSSKLRLSIADDEVKMALRDDGDLKALGIGV</sequence>
<dbReference type="FunFam" id="3.40.50.300:FF:000199">
    <property type="entry name" value="Origin recognition complex subunit 1"/>
    <property type="match status" value="1"/>
</dbReference>
<evidence type="ECO:0000256" key="5">
    <source>
        <dbReference type="ARBA" id="ARBA00022741"/>
    </source>
</evidence>
<dbReference type="Gene3D" id="2.30.30.490">
    <property type="match status" value="1"/>
</dbReference>
<dbReference type="InterPro" id="IPR043151">
    <property type="entry name" value="BAH_sf"/>
</dbReference>
<dbReference type="AlphaFoldDB" id="F9F1H9"/>
<name>F9F1H9_FUSOF</name>
<dbReference type="EMBL" id="AFQF01000085">
    <property type="protein sequence ID" value="EGU89312.1"/>
    <property type="molecule type" value="Genomic_DNA"/>
</dbReference>
<dbReference type="PANTHER" id="PTHR10763">
    <property type="entry name" value="CELL DIVISION CONTROL PROTEIN 6-RELATED"/>
    <property type="match status" value="1"/>
</dbReference>
<dbReference type="Gene3D" id="3.40.50.300">
    <property type="entry name" value="P-loop containing nucleotide triphosphate hydrolases"/>
    <property type="match status" value="1"/>
</dbReference>
<dbReference type="SUPFAM" id="SSF52540">
    <property type="entry name" value="P-loop containing nucleoside triphosphate hydrolases"/>
    <property type="match status" value="1"/>
</dbReference>
<feature type="region of interest" description="Disordered" evidence="11">
    <location>
        <begin position="462"/>
        <end position="486"/>
    </location>
</feature>
<feature type="domain" description="BAH" evidence="12">
    <location>
        <begin position="71"/>
        <end position="193"/>
    </location>
</feature>
<dbReference type="Pfam" id="PF21312">
    <property type="entry name" value="WHD_ORC1"/>
    <property type="match status" value="1"/>
</dbReference>
<evidence type="ECO:0000256" key="4">
    <source>
        <dbReference type="ARBA" id="ARBA00022723"/>
    </source>
</evidence>
<dbReference type="InterPro" id="IPR027417">
    <property type="entry name" value="P-loop_NTPase"/>
</dbReference>
<dbReference type="Pfam" id="PF01426">
    <property type="entry name" value="BAH"/>
    <property type="match status" value="1"/>
</dbReference>
<evidence type="ECO:0000256" key="11">
    <source>
        <dbReference type="SAM" id="MobiDB-lite"/>
    </source>
</evidence>
<dbReference type="Gene3D" id="1.10.8.60">
    <property type="match status" value="1"/>
</dbReference>
<comment type="subcellular location">
    <subcellularLocation>
        <location evidence="1 10">Nucleus</location>
    </subcellularLocation>
</comment>
<keyword evidence="9 10" id="KW-0539">Nucleus</keyword>
<evidence type="ECO:0000256" key="1">
    <source>
        <dbReference type="ARBA" id="ARBA00004123"/>
    </source>
</evidence>
<dbReference type="Pfam" id="PF00004">
    <property type="entry name" value="AAA"/>
    <property type="match status" value="1"/>
</dbReference>
<dbReference type="GO" id="GO:0016887">
    <property type="term" value="F:ATP hydrolysis activity"/>
    <property type="evidence" value="ECO:0007669"/>
    <property type="project" value="InterPro"/>
</dbReference>
<dbReference type="CDD" id="cd00009">
    <property type="entry name" value="AAA"/>
    <property type="match status" value="1"/>
</dbReference>
<proteinExistence type="inferred from homology"/>
<feature type="compositionally biased region" description="Polar residues" evidence="11">
    <location>
        <begin position="183"/>
        <end position="194"/>
    </location>
</feature>
<evidence type="ECO:0000313" key="13">
    <source>
        <dbReference type="EMBL" id="EGU89312.1"/>
    </source>
</evidence>
<accession>F9F1H9</accession>
<keyword evidence="4" id="KW-0479">Metal-binding</keyword>
<evidence type="ECO:0000256" key="2">
    <source>
        <dbReference type="ARBA" id="ARBA00008398"/>
    </source>
</evidence>
<dbReference type="STRING" id="660025.F9F1H9"/>
<organism evidence="13">
    <name type="scientific">Fusarium oxysporum (strain Fo5176)</name>
    <name type="common">Fusarium vascular wilt</name>
    <dbReference type="NCBI Taxonomy" id="660025"/>
    <lineage>
        <taxon>Eukaryota</taxon>
        <taxon>Fungi</taxon>
        <taxon>Dikarya</taxon>
        <taxon>Ascomycota</taxon>
        <taxon>Pezizomycotina</taxon>
        <taxon>Sordariomycetes</taxon>
        <taxon>Hypocreomycetidae</taxon>
        <taxon>Hypocreales</taxon>
        <taxon>Nectriaceae</taxon>
        <taxon>Fusarium</taxon>
        <taxon>Fusarium oxysporum species complex</taxon>
    </lineage>
</organism>
<dbReference type="SUPFAM" id="SSF82061">
    <property type="entry name" value="BAH domain"/>
    <property type="match status" value="1"/>
</dbReference>
<feature type="region of interest" description="Disordered" evidence="11">
    <location>
        <begin position="1"/>
        <end position="58"/>
    </location>
</feature>